<evidence type="ECO:0000259" key="5">
    <source>
        <dbReference type="PROSITE" id="PS51379"/>
    </source>
</evidence>
<dbReference type="InterPro" id="IPR001041">
    <property type="entry name" value="2Fe-2S_ferredoxin-type"/>
</dbReference>
<evidence type="ECO:0000256" key="3">
    <source>
        <dbReference type="ARBA" id="ARBA00023014"/>
    </source>
</evidence>
<dbReference type="SUPFAM" id="SSF54292">
    <property type="entry name" value="2Fe-2S ferredoxin-like"/>
    <property type="match status" value="1"/>
</dbReference>
<dbReference type="PROSITE" id="PS51085">
    <property type="entry name" value="2FE2S_FER_2"/>
    <property type="match status" value="1"/>
</dbReference>
<reference evidence="7" key="1">
    <citation type="submission" date="2016-09" db="EMBL/GenBank/DDBJ databases">
        <authorList>
            <person name="Varghese N."/>
            <person name="Submissions S."/>
        </authorList>
    </citation>
    <scope>NUCLEOTIDE SEQUENCE [LARGE SCALE GENOMIC DNA]</scope>
    <source>
        <strain evidence="7">JS23</strain>
    </source>
</reference>
<accession>A0A1H2PKW3</accession>
<keyword evidence="7" id="KW-1185">Reference proteome</keyword>
<evidence type="ECO:0000259" key="4">
    <source>
        <dbReference type="PROSITE" id="PS51085"/>
    </source>
</evidence>
<dbReference type="Gene3D" id="3.30.70.20">
    <property type="match status" value="1"/>
</dbReference>
<dbReference type="SUPFAM" id="SSF54862">
    <property type="entry name" value="4Fe-4S ferredoxins"/>
    <property type="match status" value="1"/>
</dbReference>
<dbReference type="Pfam" id="PF13510">
    <property type="entry name" value="Fer2_4"/>
    <property type="match status" value="1"/>
</dbReference>
<dbReference type="InterPro" id="IPR017896">
    <property type="entry name" value="4Fe4S_Fe-S-bd"/>
</dbReference>
<dbReference type="STRING" id="1770053.SAMN05216551_102250"/>
<dbReference type="InterPro" id="IPR017900">
    <property type="entry name" value="4Fe4S_Fe_S_CS"/>
</dbReference>
<evidence type="ECO:0000313" key="6">
    <source>
        <dbReference type="EMBL" id="SDV47077.1"/>
    </source>
</evidence>
<proteinExistence type="predicted"/>
<dbReference type="OrthoDB" id="9808559at2"/>
<dbReference type="PROSITE" id="PS51379">
    <property type="entry name" value="4FE4S_FER_2"/>
    <property type="match status" value="1"/>
</dbReference>
<dbReference type="EMBL" id="FNLO01000002">
    <property type="protein sequence ID" value="SDV47077.1"/>
    <property type="molecule type" value="Genomic_DNA"/>
</dbReference>
<dbReference type="RefSeq" id="WP_139169483.1">
    <property type="nucleotide sequence ID" value="NZ_FNLO01000002.1"/>
</dbReference>
<evidence type="ECO:0000256" key="1">
    <source>
        <dbReference type="ARBA" id="ARBA00022723"/>
    </source>
</evidence>
<dbReference type="AlphaFoldDB" id="A0A1H2PKW3"/>
<dbReference type="Proteomes" id="UP000243719">
    <property type="component" value="Unassembled WGS sequence"/>
</dbReference>
<evidence type="ECO:0000256" key="2">
    <source>
        <dbReference type="ARBA" id="ARBA00023004"/>
    </source>
</evidence>
<dbReference type="CDD" id="cd00207">
    <property type="entry name" value="fer2"/>
    <property type="match status" value="1"/>
</dbReference>
<dbReference type="InterPro" id="IPR036010">
    <property type="entry name" value="2Fe-2S_ferredoxin-like_sf"/>
</dbReference>
<keyword evidence="2" id="KW-0408">Iron</keyword>
<feature type="domain" description="2Fe-2S ferredoxin-type" evidence="4">
    <location>
        <begin position="9"/>
        <end position="88"/>
    </location>
</feature>
<organism evidence="6 7">
    <name type="scientific">Chitinasiproducens palmae</name>
    <dbReference type="NCBI Taxonomy" id="1770053"/>
    <lineage>
        <taxon>Bacteria</taxon>
        <taxon>Pseudomonadati</taxon>
        <taxon>Pseudomonadota</taxon>
        <taxon>Betaproteobacteria</taxon>
        <taxon>Burkholderiales</taxon>
        <taxon>Burkholderiaceae</taxon>
        <taxon>Chitinasiproducens</taxon>
    </lineage>
</organism>
<dbReference type="PROSITE" id="PS00198">
    <property type="entry name" value="4FE4S_FER_1"/>
    <property type="match status" value="1"/>
</dbReference>
<dbReference type="InterPro" id="IPR012675">
    <property type="entry name" value="Beta-grasp_dom_sf"/>
</dbReference>
<keyword evidence="1" id="KW-0479">Metal-binding</keyword>
<sequence>MIDEHTRSDEIGFTFDGHAVRTKPGVSLLQAWLGAGLPLTENVGCMGQGVCGACRVLVRRVGERLAGTALACETTAEAGMQVAFVDHFPARRPHAYDLHALTDSWTAIEQIDAVFPEAKHCRHCSGCDRACPKGIEVQRMVNLAAGGQADAAAALFDHCVLCNLCVAACPEHIDPAHLGQFVRRMTAASTLRPSDLVTRLHEIAAGTQVIDFDAAGANPPVSAAGADGAVADTRGGAR</sequence>
<feature type="domain" description="4Fe-4S ferredoxin-type" evidence="5">
    <location>
        <begin position="150"/>
        <end position="178"/>
    </location>
</feature>
<dbReference type="Gene3D" id="3.10.20.30">
    <property type="match status" value="1"/>
</dbReference>
<name>A0A1H2PKW3_9BURK</name>
<protein>
    <submittedName>
        <fullName evidence="6">4Fe-4S dicluster domain-containing protein</fullName>
    </submittedName>
</protein>
<dbReference type="GO" id="GO:0046872">
    <property type="term" value="F:metal ion binding"/>
    <property type="evidence" value="ECO:0007669"/>
    <property type="project" value="UniProtKB-KW"/>
</dbReference>
<keyword evidence="3" id="KW-0411">Iron-sulfur</keyword>
<dbReference type="GO" id="GO:0051536">
    <property type="term" value="F:iron-sulfur cluster binding"/>
    <property type="evidence" value="ECO:0007669"/>
    <property type="project" value="UniProtKB-KW"/>
</dbReference>
<gene>
    <name evidence="6" type="ORF">SAMN05216551_102250</name>
</gene>
<evidence type="ECO:0000313" key="7">
    <source>
        <dbReference type="Proteomes" id="UP000243719"/>
    </source>
</evidence>